<dbReference type="Proteomes" id="UP001289374">
    <property type="component" value="Unassembled WGS sequence"/>
</dbReference>
<evidence type="ECO:0000256" key="1">
    <source>
        <dbReference type="ARBA" id="ARBA00044504"/>
    </source>
</evidence>
<keyword evidence="4" id="KW-1185">Reference proteome</keyword>
<keyword evidence="2" id="KW-0812">Transmembrane</keyword>
<gene>
    <name evidence="3" type="ORF">Sango_1516200</name>
</gene>
<evidence type="ECO:0000313" key="3">
    <source>
        <dbReference type="EMBL" id="KAK4396796.1"/>
    </source>
</evidence>
<reference evidence="3" key="1">
    <citation type="submission" date="2020-06" db="EMBL/GenBank/DDBJ databases">
        <authorList>
            <person name="Li T."/>
            <person name="Hu X."/>
            <person name="Zhang T."/>
            <person name="Song X."/>
            <person name="Zhang H."/>
            <person name="Dai N."/>
            <person name="Sheng W."/>
            <person name="Hou X."/>
            <person name="Wei L."/>
        </authorList>
    </citation>
    <scope>NUCLEOTIDE SEQUENCE</scope>
    <source>
        <strain evidence="3">K16</strain>
        <tissue evidence="3">Leaf</tissue>
    </source>
</reference>
<feature type="transmembrane region" description="Helical" evidence="2">
    <location>
        <begin position="80"/>
        <end position="97"/>
    </location>
</feature>
<sequence length="106" mass="12599">MHMHLCDRFFMVERNRVAVPKGDFPVGGRPVIREEHKDGEHAFHIHKSSGKSTRTANMLFTFIVTQTFLRMLRVMKFRSFIFLAFLVVMTLYCYYFMEETENIAIE</sequence>
<evidence type="ECO:0000256" key="2">
    <source>
        <dbReference type="SAM" id="Phobius"/>
    </source>
</evidence>
<name>A0AAE1WP02_9LAMI</name>
<organism evidence="3 4">
    <name type="scientific">Sesamum angolense</name>
    <dbReference type="NCBI Taxonomy" id="2727404"/>
    <lineage>
        <taxon>Eukaryota</taxon>
        <taxon>Viridiplantae</taxon>
        <taxon>Streptophyta</taxon>
        <taxon>Embryophyta</taxon>
        <taxon>Tracheophyta</taxon>
        <taxon>Spermatophyta</taxon>
        <taxon>Magnoliopsida</taxon>
        <taxon>eudicotyledons</taxon>
        <taxon>Gunneridae</taxon>
        <taxon>Pentapetalae</taxon>
        <taxon>asterids</taxon>
        <taxon>lamiids</taxon>
        <taxon>Lamiales</taxon>
        <taxon>Pedaliaceae</taxon>
        <taxon>Sesamum</taxon>
    </lineage>
</organism>
<protein>
    <submittedName>
        <fullName evidence="3">Uncharacterized protein</fullName>
    </submittedName>
</protein>
<accession>A0AAE1WP02</accession>
<dbReference type="EMBL" id="JACGWL010000008">
    <property type="protein sequence ID" value="KAK4396796.1"/>
    <property type="molecule type" value="Genomic_DNA"/>
</dbReference>
<evidence type="ECO:0000313" key="4">
    <source>
        <dbReference type="Proteomes" id="UP001289374"/>
    </source>
</evidence>
<keyword evidence="2" id="KW-1133">Transmembrane helix</keyword>
<dbReference type="Gene3D" id="1.20.1250.20">
    <property type="entry name" value="MFS general substrate transporter like domains"/>
    <property type="match status" value="1"/>
</dbReference>
<comment type="caution">
    <text evidence="3">The sequence shown here is derived from an EMBL/GenBank/DDBJ whole genome shotgun (WGS) entry which is preliminary data.</text>
</comment>
<keyword evidence="2" id="KW-0472">Membrane</keyword>
<reference evidence="3" key="2">
    <citation type="journal article" date="2024" name="Plant">
        <title>Genomic evolution and insights into agronomic trait innovations of Sesamum species.</title>
        <authorList>
            <person name="Miao H."/>
            <person name="Wang L."/>
            <person name="Qu L."/>
            <person name="Liu H."/>
            <person name="Sun Y."/>
            <person name="Le M."/>
            <person name="Wang Q."/>
            <person name="Wei S."/>
            <person name="Zheng Y."/>
            <person name="Lin W."/>
            <person name="Duan Y."/>
            <person name="Cao H."/>
            <person name="Xiong S."/>
            <person name="Wang X."/>
            <person name="Wei L."/>
            <person name="Li C."/>
            <person name="Ma Q."/>
            <person name="Ju M."/>
            <person name="Zhao R."/>
            <person name="Li G."/>
            <person name="Mu C."/>
            <person name="Tian Q."/>
            <person name="Mei H."/>
            <person name="Zhang T."/>
            <person name="Gao T."/>
            <person name="Zhang H."/>
        </authorList>
    </citation>
    <scope>NUCLEOTIDE SEQUENCE</scope>
    <source>
        <strain evidence="3">K16</strain>
    </source>
</reference>
<comment type="similarity">
    <text evidence="1">Belongs to the major facilitator superfamily. Phosphate:H(+) symporter (TC 2.A.1.9) family.</text>
</comment>
<proteinExistence type="inferred from homology"/>
<dbReference type="AlphaFoldDB" id="A0AAE1WP02"/>
<dbReference type="InterPro" id="IPR036259">
    <property type="entry name" value="MFS_trans_sf"/>
</dbReference>